<accession>A0ABR9AN13</accession>
<proteinExistence type="predicted"/>
<evidence type="ECO:0000313" key="1">
    <source>
        <dbReference type="EMBL" id="MBD8490198.1"/>
    </source>
</evidence>
<dbReference type="Gene3D" id="2.40.128.140">
    <property type="entry name" value="Outer membrane protein"/>
    <property type="match status" value="1"/>
</dbReference>
<dbReference type="EMBL" id="JACYTQ010000006">
    <property type="protein sequence ID" value="MBD8490198.1"/>
    <property type="molecule type" value="Genomic_DNA"/>
</dbReference>
<dbReference type="Pfam" id="PF09982">
    <property type="entry name" value="LpxR"/>
    <property type="match status" value="1"/>
</dbReference>
<name>A0ABR9AN13_9BACT</name>
<organism evidence="1 2">
    <name type="scientific">Echinicola arenosa</name>
    <dbReference type="NCBI Taxonomy" id="2774144"/>
    <lineage>
        <taxon>Bacteria</taxon>
        <taxon>Pseudomonadati</taxon>
        <taxon>Bacteroidota</taxon>
        <taxon>Cytophagia</taxon>
        <taxon>Cytophagales</taxon>
        <taxon>Cyclobacteriaceae</taxon>
        <taxon>Echinicola</taxon>
    </lineage>
</organism>
<evidence type="ECO:0000313" key="2">
    <source>
        <dbReference type="Proteomes" id="UP000647133"/>
    </source>
</evidence>
<dbReference type="InterPro" id="IPR018707">
    <property type="entry name" value="LpxR"/>
</dbReference>
<sequence>MFGVICCQAQSDDEALRKHEIFLQVDNDALAFTHFDRYYTHGVFLGYVRYLTPRSRMKFDLSQQIYTPQRYTQKDVRKYDRPYAGILFLNSSYQYLIKRGWLKGNLLLGKVGPGSKAEDVQVWYHRLFGFPQPQGWRYQIGSGALVNVRTDAAYQVIDAGHFDFWLSSKFALGTFDRSIRLSPSFRLGKFNHSGQSYITGSRVGQSGGTEIYFHGGMEFKRVFWNATIQGVGERADWGVIRMVPEKMVNEYFGELVLAYPKFGFSYRFFYRSKETEAAKGQLLGSLNFSYLF</sequence>
<dbReference type="Proteomes" id="UP000647133">
    <property type="component" value="Unassembled WGS sequence"/>
</dbReference>
<reference evidence="1 2" key="1">
    <citation type="submission" date="2020-09" db="EMBL/GenBank/DDBJ databases">
        <title>Echinicola sp. CAU 1574 isolated from sand of Sido Beach.</title>
        <authorList>
            <person name="Kim W."/>
        </authorList>
    </citation>
    <scope>NUCLEOTIDE SEQUENCE [LARGE SCALE GENOMIC DNA]</scope>
    <source>
        <strain evidence="1 2">CAU 1574</strain>
    </source>
</reference>
<comment type="caution">
    <text evidence="1">The sequence shown here is derived from an EMBL/GenBank/DDBJ whole genome shotgun (WGS) entry which is preliminary data.</text>
</comment>
<gene>
    <name evidence="1" type="ORF">IFO69_15695</name>
</gene>
<protein>
    <submittedName>
        <fullName evidence="1">Lipid A deacylase LpxR family protein</fullName>
    </submittedName>
</protein>
<dbReference type="InterPro" id="IPR037107">
    <property type="entry name" value="Put_OMP_sf"/>
</dbReference>
<keyword evidence="2" id="KW-1185">Reference proteome</keyword>